<feature type="domain" description="Mutator-like transposase" evidence="3">
    <location>
        <begin position="1"/>
        <end position="255"/>
    </location>
</feature>
<evidence type="ECO:0000259" key="2">
    <source>
        <dbReference type="Pfam" id="PF09588"/>
    </source>
</evidence>
<dbReference type="GeneID" id="127748927"/>
<dbReference type="OrthoDB" id="10069847at2759"/>
<dbReference type="InterPro" id="IPR011335">
    <property type="entry name" value="Restrct_endonuc-II-like"/>
</dbReference>
<gene>
    <name evidence="5" type="primary">LOC127748927</name>
</gene>
<dbReference type="Gene3D" id="3.90.320.10">
    <property type="match status" value="1"/>
</dbReference>
<evidence type="ECO:0000259" key="3">
    <source>
        <dbReference type="Pfam" id="PF20700"/>
    </source>
</evidence>
<evidence type="ECO:0000313" key="4">
    <source>
        <dbReference type="Proteomes" id="UP000504606"/>
    </source>
</evidence>
<dbReference type="KEGG" id="foc:127748927"/>
<dbReference type="InterPro" id="IPR049012">
    <property type="entry name" value="Mutator_transp_dom"/>
</dbReference>
<dbReference type="Proteomes" id="UP000504606">
    <property type="component" value="Unplaced"/>
</dbReference>
<dbReference type="InterPro" id="IPR011604">
    <property type="entry name" value="PDDEXK-like_dom_sf"/>
</dbReference>
<dbReference type="RefSeq" id="XP_052120605.1">
    <property type="nucleotide sequence ID" value="XM_052264645.1"/>
</dbReference>
<protein>
    <submittedName>
        <fullName evidence="5">Uncharacterized protein LOC127748927</fullName>
    </submittedName>
</protein>
<dbReference type="Pfam" id="PF09588">
    <property type="entry name" value="YqaJ"/>
    <property type="match status" value="1"/>
</dbReference>
<feature type="compositionally biased region" description="Low complexity" evidence="1">
    <location>
        <begin position="274"/>
        <end position="283"/>
    </location>
</feature>
<proteinExistence type="predicted"/>
<name>A0A9C6WWB0_FRAOC</name>
<dbReference type="GO" id="GO:0006281">
    <property type="term" value="P:DNA repair"/>
    <property type="evidence" value="ECO:0007669"/>
    <property type="project" value="UniProtKB-ARBA"/>
</dbReference>
<evidence type="ECO:0000256" key="1">
    <source>
        <dbReference type="SAM" id="MobiDB-lite"/>
    </source>
</evidence>
<organism evidence="4 5">
    <name type="scientific">Frankliniella occidentalis</name>
    <name type="common">Western flower thrips</name>
    <name type="synonym">Euthrips occidentalis</name>
    <dbReference type="NCBI Taxonomy" id="133901"/>
    <lineage>
        <taxon>Eukaryota</taxon>
        <taxon>Metazoa</taxon>
        <taxon>Ecdysozoa</taxon>
        <taxon>Arthropoda</taxon>
        <taxon>Hexapoda</taxon>
        <taxon>Insecta</taxon>
        <taxon>Pterygota</taxon>
        <taxon>Neoptera</taxon>
        <taxon>Paraneoptera</taxon>
        <taxon>Thysanoptera</taxon>
        <taxon>Terebrantia</taxon>
        <taxon>Thripoidea</taxon>
        <taxon>Thripidae</taxon>
        <taxon>Frankliniella</taxon>
    </lineage>
</organism>
<feature type="domain" description="YqaJ viral recombinase" evidence="2">
    <location>
        <begin position="491"/>
        <end position="593"/>
    </location>
</feature>
<keyword evidence="4" id="KW-1185">Reference proteome</keyword>
<reference evidence="5" key="1">
    <citation type="submission" date="2025-08" db="UniProtKB">
        <authorList>
            <consortium name="RefSeq"/>
        </authorList>
    </citation>
    <scope>IDENTIFICATION</scope>
    <source>
        <tissue evidence="5">Whole organism</tissue>
    </source>
</reference>
<evidence type="ECO:0000313" key="5">
    <source>
        <dbReference type="RefSeq" id="XP_052120605.1"/>
    </source>
</evidence>
<accession>A0A9C6WWB0</accession>
<dbReference type="InterPro" id="IPR051703">
    <property type="entry name" value="NF-kappa-B_Signaling_Reg"/>
</dbReference>
<sequence>MLEAGKEELELARLAGDRSPDGKYWIRVIADGMWSKRSYGNKYDAKSGVAFIIGARTGKILFYGVRNKHCYVCTLDHNKKKPVREHTCAKNFNGPSGQMEASIIMEGFKASLEMHGVRFLQLVGDRDSTVHKTLVEEAPYGLGFTVEKIDCKNHLLRNYRTWCLQLGANTNFPIPEGVDAKDTKQKQFWIKELRILRTLIKNKTKRLSNAISKASTYRARQEGTLHVRIQQLSDDIKNSACHVFGEHSRCQAYFCQTARNRAQAGPSAPPAAPAAPAAAQSQEEAAPDEAVLNWVPRLQKSGLWTKLMSNLDTMANRANSLIENVNNNMCEVANSVVAKFIAGKRVFYSSRASFNVRCAAATLAMNTSGDFRRIVHKKLQNGQSPGKFTATHSALKAKRLMQQRERRTKVRAAGPPPRRVFDAAGHNAYGLEARAPGDRDESVDDPPAAKPQQPLPEDPRLPAKMQEVTDRLQADLRHLQEISSYPQGGHKWLGARKIRITASNFGPVVRRSKGHSCKVLVRTMLHSKKNPTPAMRHGNDMEASARRYFEQKYGRTVNQTGLVVDRQLPFLAASPDGLIGDDELLEIKCPTSGVDFSSAEEAVAGDKVHTLRNKGSKKTKLF</sequence>
<dbReference type="PANTHER" id="PTHR46609:SF8">
    <property type="entry name" value="YQAJ VIRAL RECOMBINASE DOMAIN-CONTAINING PROTEIN"/>
    <property type="match status" value="1"/>
</dbReference>
<dbReference type="AlphaFoldDB" id="A0A9C6WWB0"/>
<dbReference type="PANTHER" id="PTHR46609">
    <property type="entry name" value="EXONUCLEASE, PHAGE-TYPE/RECB, C-TERMINAL DOMAIN-CONTAINING PROTEIN"/>
    <property type="match status" value="1"/>
</dbReference>
<dbReference type="SUPFAM" id="SSF52980">
    <property type="entry name" value="Restriction endonuclease-like"/>
    <property type="match status" value="1"/>
</dbReference>
<feature type="region of interest" description="Disordered" evidence="1">
    <location>
        <begin position="402"/>
        <end position="462"/>
    </location>
</feature>
<dbReference type="Pfam" id="PF20700">
    <property type="entry name" value="Mutator"/>
    <property type="match status" value="1"/>
</dbReference>
<dbReference type="CDD" id="cd22343">
    <property type="entry name" value="PDDEXK_lambda_exonuclease-like"/>
    <property type="match status" value="1"/>
</dbReference>
<feature type="region of interest" description="Disordered" evidence="1">
    <location>
        <begin position="264"/>
        <end position="283"/>
    </location>
</feature>
<dbReference type="InterPro" id="IPR019080">
    <property type="entry name" value="YqaJ_viral_recombinase"/>
</dbReference>